<dbReference type="AlphaFoldDB" id="A0A926NV94"/>
<evidence type="ECO:0000313" key="2">
    <source>
        <dbReference type="EMBL" id="MBD1547054.1"/>
    </source>
</evidence>
<gene>
    <name evidence="2" type="ORF">HK439_12330</name>
</gene>
<evidence type="ECO:0000313" key="3">
    <source>
        <dbReference type="Proteomes" id="UP000598467"/>
    </source>
</evidence>
<dbReference type="Proteomes" id="UP000598467">
    <property type="component" value="Unassembled WGS sequence"/>
</dbReference>
<proteinExistence type="predicted"/>
<dbReference type="Gene3D" id="1.10.10.60">
    <property type="entry name" value="Homeodomain-like"/>
    <property type="match status" value="1"/>
</dbReference>
<dbReference type="InterPro" id="IPR009057">
    <property type="entry name" value="Homeodomain-like_sf"/>
</dbReference>
<dbReference type="RefSeq" id="WP_190291806.1">
    <property type="nucleotide sequence ID" value="NZ_JABFCZ010000012.1"/>
</dbReference>
<dbReference type="InterPro" id="IPR036271">
    <property type="entry name" value="Tet_transcr_reg_TetR-rel_C_sf"/>
</dbReference>
<reference evidence="2" key="1">
    <citation type="submission" date="2020-05" db="EMBL/GenBank/DDBJ databases">
        <title>Identification of trans-AT polyketide cluster in two marine bacteria, producers of a novel glutaramide-containing polyketide sesbanimide D and analogs.</title>
        <authorList>
            <person name="Kacar D."/>
            <person name="Rodriguez P."/>
            <person name="Canedo L."/>
            <person name="Gonzalez E."/>
            <person name="Galan B."/>
            <person name="De La Calle F."/>
            <person name="Garcia J.L."/>
        </authorList>
    </citation>
    <scope>NUCLEOTIDE SEQUENCE</scope>
    <source>
        <strain evidence="2">PHM038</strain>
    </source>
</reference>
<protein>
    <recommendedName>
        <fullName evidence="1">HTH-type transcriptional regulator EthR C-terminal domain-containing protein</fullName>
    </recommendedName>
</protein>
<organism evidence="2 3">
    <name type="scientific">Roseibium aggregatum</name>
    <dbReference type="NCBI Taxonomy" id="187304"/>
    <lineage>
        <taxon>Bacteria</taxon>
        <taxon>Pseudomonadati</taxon>
        <taxon>Pseudomonadota</taxon>
        <taxon>Alphaproteobacteria</taxon>
        <taxon>Hyphomicrobiales</taxon>
        <taxon>Stappiaceae</taxon>
        <taxon>Roseibium</taxon>
    </lineage>
</organism>
<sequence>MQARTAEHPLPAGTDLRFSVVLMNRAREAERKTERTRNRLLASLAEHLTAGIDRRDLKVAAVTAAADLAHGTFYRYFDDIRAATDALIEDFAQFLRATLSLERDGAPGSRERVRGTSLIYARLFADNAALMKCLFDMGSESSAFARSYQELNRAWYERMAAAIARHRSEAGVASTSEETLPIAYALGGMVDEFLTQIYLRKAPALAHFADDPEAVADLLTDLWLKGAYGTVSPS</sequence>
<evidence type="ECO:0000259" key="1">
    <source>
        <dbReference type="Pfam" id="PF21313"/>
    </source>
</evidence>
<dbReference type="InterPro" id="IPR049397">
    <property type="entry name" value="EthR_C"/>
</dbReference>
<dbReference type="EMBL" id="JABFCZ010000012">
    <property type="protein sequence ID" value="MBD1547054.1"/>
    <property type="molecule type" value="Genomic_DNA"/>
</dbReference>
<comment type="caution">
    <text evidence="2">The sequence shown here is derived from an EMBL/GenBank/DDBJ whole genome shotgun (WGS) entry which is preliminary data.</text>
</comment>
<accession>A0A926NV94</accession>
<dbReference type="Gene3D" id="1.10.357.10">
    <property type="entry name" value="Tetracycline Repressor, domain 2"/>
    <property type="match status" value="1"/>
</dbReference>
<dbReference type="SUPFAM" id="SSF46689">
    <property type="entry name" value="Homeodomain-like"/>
    <property type="match status" value="1"/>
</dbReference>
<feature type="domain" description="HTH-type transcriptional regulator EthR C-terminal" evidence="1">
    <location>
        <begin position="120"/>
        <end position="229"/>
    </location>
</feature>
<name>A0A926NV94_9HYPH</name>
<dbReference type="Pfam" id="PF21313">
    <property type="entry name" value="EthR_C"/>
    <property type="match status" value="1"/>
</dbReference>
<dbReference type="SUPFAM" id="SSF48498">
    <property type="entry name" value="Tetracyclin repressor-like, C-terminal domain"/>
    <property type="match status" value="1"/>
</dbReference>